<dbReference type="Pfam" id="PF13638">
    <property type="entry name" value="PIN_4"/>
    <property type="match status" value="1"/>
</dbReference>
<feature type="region of interest" description="Disordered" evidence="1">
    <location>
        <begin position="23"/>
        <end position="216"/>
    </location>
</feature>
<feature type="compositionally biased region" description="Basic and acidic residues" evidence="1">
    <location>
        <begin position="182"/>
        <end position="194"/>
    </location>
</feature>
<feature type="compositionally biased region" description="Low complexity" evidence="1">
    <location>
        <begin position="199"/>
        <end position="216"/>
    </location>
</feature>
<reference evidence="3 4" key="1">
    <citation type="journal article" date="2018" name="Cell">
        <title>The Chara Genome: Secondary Complexity and Implications for Plant Terrestrialization.</title>
        <authorList>
            <person name="Nishiyama T."/>
            <person name="Sakayama H."/>
            <person name="Vries J.D."/>
            <person name="Buschmann H."/>
            <person name="Saint-Marcoux D."/>
            <person name="Ullrich K.K."/>
            <person name="Haas F.B."/>
            <person name="Vanderstraeten L."/>
            <person name="Becker D."/>
            <person name="Lang D."/>
            <person name="Vosolsobe S."/>
            <person name="Rombauts S."/>
            <person name="Wilhelmsson P.K.I."/>
            <person name="Janitza P."/>
            <person name="Kern R."/>
            <person name="Heyl A."/>
            <person name="Rumpler F."/>
            <person name="Villalobos L.I.A.C."/>
            <person name="Clay J.M."/>
            <person name="Skokan R."/>
            <person name="Toyoda A."/>
            <person name="Suzuki Y."/>
            <person name="Kagoshima H."/>
            <person name="Schijlen E."/>
            <person name="Tajeshwar N."/>
            <person name="Catarino B."/>
            <person name="Hetherington A.J."/>
            <person name="Saltykova A."/>
            <person name="Bonnot C."/>
            <person name="Breuninger H."/>
            <person name="Symeonidi A."/>
            <person name="Radhakrishnan G.V."/>
            <person name="Van Nieuwerburgh F."/>
            <person name="Deforce D."/>
            <person name="Chang C."/>
            <person name="Karol K.G."/>
            <person name="Hedrich R."/>
            <person name="Ulvskov P."/>
            <person name="Glockner G."/>
            <person name="Delwiche C.F."/>
            <person name="Petrasek J."/>
            <person name="Van de Peer Y."/>
            <person name="Friml J."/>
            <person name="Beilby M."/>
            <person name="Dolan L."/>
            <person name="Kohara Y."/>
            <person name="Sugano S."/>
            <person name="Fujiyama A."/>
            <person name="Delaux P.-M."/>
            <person name="Quint M."/>
            <person name="TheiBen G."/>
            <person name="Hagemann M."/>
            <person name="Harholt J."/>
            <person name="Dunand C."/>
            <person name="Zachgo S."/>
            <person name="Langdale J."/>
            <person name="Maumus F."/>
            <person name="Straeten D.V.D."/>
            <person name="Gould S.B."/>
            <person name="Rensing S.A."/>
        </authorList>
    </citation>
    <scope>NUCLEOTIDE SEQUENCE [LARGE SCALE GENOMIC DNA]</scope>
    <source>
        <strain evidence="3 4">S276</strain>
    </source>
</reference>
<organism evidence="3 4">
    <name type="scientific">Chara braunii</name>
    <name type="common">Braun's stonewort</name>
    <dbReference type="NCBI Taxonomy" id="69332"/>
    <lineage>
        <taxon>Eukaryota</taxon>
        <taxon>Viridiplantae</taxon>
        <taxon>Streptophyta</taxon>
        <taxon>Charophyceae</taxon>
        <taxon>Charales</taxon>
        <taxon>Characeae</taxon>
        <taxon>Chara</taxon>
    </lineage>
</organism>
<dbReference type="Gene3D" id="3.40.50.1010">
    <property type="entry name" value="5'-nuclease"/>
    <property type="match status" value="1"/>
</dbReference>
<comment type="caution">
    <text evidence="3">The sequence shown here is derived from an EMBL/GenBank/DDBJ whole genome shotgun (WGS) entry which is preliminary data.</text>
</comment>
<dbReference type="OrthoDB" id="2017974at2759"/>
<feature type="compositionally biased region" description="Basic and acidic residues" evidence="1">
    <location>
        <begin position="134"/>
        <end position="154"/>
    </location>
</feature>
<gene>
    <name evidence="3" type="ORF">CBR_g30779</name>
</gene>
<feature type="domain" description="PIN" evidence="2">
    <location>
        <begin position="434"/>
        <end position="571"/>
    </location>
</feature>
<protein>
    <recommendedName>
        <fullName evidence="2">PIN domain-containing protein</fullName>
    </recommendedName>
</protein>
<dbReference type="EMBL" id="BFEA01000029">
    <property type="protein sequence ID" value="GBG62458.1"/>
    <property type="molecule type" value="Genomic_DNA"/>
</dbReference>
<sequence length="614" mass="66213">MGLSIAEALDYARHNGWLDLETSLKGRSSGAQRPSRFRLVDYDLDSTDDDDEENSEEEEEVVAVGGREGADRRSVAGRRATGGNVLLKTATQSLSSFRSMEKTDDNDDGDDDDDDDEDEEEEEEAAVVKGSNRQHVDNIEEEFKKLMLEVKEGQQEDEQDDDERSKVGIPSSSNRRLAGKGVESRSAEVRKVEAGRANSGHSSAVGSHASAASRRTAISATNQECRMHQEGLADYDLPTKATPLISPAAALDLLAQSDFPGKRVGVNHNNERSAFSFDVLARLDSPSQRADVNHNECSAVSFDVLARLDPPGERVDVNNGRMIGVAVNRQTSGVSDQGGEGKTTAKKNGNAYGVANLAGKEDSPSGGRDTVICGPIHMVREGWQGTDEAGGTSSLSGGRSQWQGNDGSGLASNTAAVAAPNGEESTGAMDWYVVVDTSCFMEVKDMSALFMIQFWGNCRWRLESLAALQQATAEMLEMCKVRVIMVIPQRVVRELDGLKGSPDADRNRMARQALREALDSYASTSGCSADDAILGCCLYYMNAIAPTNTILLTRDIALQVKAYMNGARAYSADEFLKQAFWLADAQAMLASHAQPPEPLSQFSAAAVELTTDVL</sequence>
<keyword evidence="4" id="KW-1185">Reference proteome</keyword>
<feature type="compositionally biased region" description="Polar residues" evidence="1">
    <location>
        <begin position="391"/>
        <end position="413"/>
    </location>
</feature>
<proteinExistence type="predicted"/>
<feature type="compositionally biased region" description="Polar residues" evidence="1">
    <location>
        <begin position="89"/>
        <end position="98"/>
    </location>
</feature>
<evidence type="ECO:0000256" key="1">
    <source>
        <dbReference type="SAM" id="MobiDB-lite"/>
    </source>
</evidence>
<evidence type="ECO:0000259" key="2">
    <source>
        <dbReference type="Pfam" id="PF13638"/>
    </source>
</evidence>
<evidence type="ECO:0000313" key="3">
    <source>
        <dbReference type="EMBL" id="GBG62458.1"/>
    </source>
</evidence>
<feature type="compositionally biased region" description="Acidic residues" evidence="1">
    <location>
        <begin position="104"/>
        <end position="125"/>
    </location>
</feature>
<dbReference type="STRING" id="69332.A0A388JXF7"/>
<feature type="region of interest" description="Disordered" evidence="1">
    <location>
        <begin position="383"/>
        <end position="413"/>
    </location>
</feature>
<dbReference type="AlphaFoldDB" id="A0A388JXF7"/>
<feature type="compositionally biased region" description="Acidic residues" evidence="1">
    <location>
        <begin position="42"/>
        <end position="61"/>
    </location>
</feature>
<dbReference type="InterPro" id="IPR002716">
    <property type="entry name" value="PIN_dom"/>
</dbReference>
<accession>A0A388JXF7</accession>
<evidence type="ECO:0000313" key="4">
    <source>
        <dbReference type="Proteomes" id="UP000265515"/>
    </source>
</evidence>
<name>A0A388JXF7_CHABU</name>
<dbReference type="Proteomes" id="UP000265515">
    <property type="component" value="Unassembled WGS sequence"/>
</dbReference>
<dbReference type="Gramene" id="GBG62458">
    <property type="protein sequence ID" value="GBG62458"/>
    <property type="gene ID" value="CBR_g30779"/>
</dbReference>